<organism evidence="4 5">
    <name type="scientific">Spartinivicinus marinus</name>
    <dbReference type="NCBI Taxonomy" id="2994442"/>
    <lineage>
        <taxon>Bacteria</taxon>
        <taxon>Pseudomonadati</taxon>
        <taxon>Pseudomonadota</taxon>
        <taxon>Gammaproteobacteria</taxon>
        <taxon>Oceanospirillales</taxon>
        <taxon>Zooshikellaceae</taxon>
        <taxon>Spartinivicinus</taxon>
    </lineage>
</organism>
<dbReference type="AlphaFoldDB" id="A0A853I868"/>
<evidence type="ECO:0000256" key="3">
    <source>
        <dbReference type="ARBA" id="ARBA00023235"/>
    </source>
</evidence>
<reference evidence="4 5" key="1">
    <citation type="submission" date="2020-07" db="EMBL/GenBank/DDBJ databases">
        <title>Endozoicomonas sp. nov., isolated from sediment.</title>
        <authorList>
            <person name="Gu T."/>
        </authorList>
    </citation>
    <scope>NUCLEOTIDE SEQUENCE [LARGE SCALE GENOMIC DNA]</scope>
    <source>
        <strain evidence="4 5">SM1973</strain>
    </source>
</reference>
<evidence type="ECO:0000256" key="1">
    <source>
        <dbReference type="ARBA" id="ARBA00004275"/>
    </source>
</evidence>
<dbReference type="EMBL" id="JACCKB010000007">
    <property type="protein sequence ID" value="NYZ65757.1"/>
    <property type="molecule type" value="Genomic_DNA"/>
</dbReference>
<dbReference type="RefSeq" id="WP_180567781.1">
    <property type="nucleotide sequence ID" value="NZ_JACCKB010000007.1"/>
</dbReference>
<dbReference type="InterPro" id="IPR001753">
    <property type="entry name" value="Enoyl-CoA_hydra/iso"/>
</dbReference>
<keyword evidence="5" id="KW-1185">Reference proteome</keyword>
<dbReference type="PANTHER" id="PTHR43684">
    <property type="match status" value="1"/>
</dbReference>
<dbReference type="PANTHER" id="PTHR43684:SF1">
    <property type="entry name" value="ENOYL-COA DELTA ISOMERASE 2"/>
    <property type="match status" value="1"/>
</dbReference>
<accession>A0A853I868</accession>
<comment type="caution">
    <text evidence="4">The sequence shown here is derived from an EMBL/GenBank/DDBJ whole genome shotgun (WGS) entry which is preliminary data.</text>
</comment>
<evidence type="ECO:0000313" key="4">
    <source>
        <dbReference type="EMBL" id="NYZ65757.1"/>
    </source>
</evidence>
<keyword evidence="3" id="KW-0413">Isomerase</keyword>
<sequence length="255" mass="27836">MPDLVIVNQKDRVLRLKINRPDKKNALTNQMYSTLAEAMVNANQNSEIRVVVIEGHPSCFTSGNDIHDFMQRPPTGTDSPVFHFLQALVELEKPLIAAVDGPAVGIGTTMLLHCDFVYVGDNAQLQMPFVKLALCPEGGATWLLPRLVGQRKAAELLLTSKKFGSEEAVNLGIASAQIASGQLVNHAVDQANQLAALAPGAVQLSKRLLKQPIKEKLIEVMKQEGAEFIKRLSSPEAAEAMKAFLQKRPADFSQF</sequence>
<evidence type="ECO:0000313" key="5">
    <source>
        <dbReference type="Proteomes" id="UP000569732"/>
    </source>
</evidence>
<dbReference type="CDD" id="cd06558">
    <property type="entry name" value="crotonase-like"/>
    <property type="match status" value="1"/>
</dbReference>
<keyword evidence="2" id="KW-0576">Peroxisome</keyword>
<dbReference type="InterPro" id="IPR029045">
    <property type="entry name" value="ClpP/crotonase-like_dom_sf"/>
</dbReference>
<dbReference type="SUPFAM" id="SSF52096">
    <property type="entry name" value="ClpP/crotonase"/>
    <property type="match status" value="1"/>
</dbReference>
<dbReference type="GO" id="GO:0004165">
    <property type="term" value="F:delta(3)-delta(2)-enoyl-CoA isomerase activity"/>
    <property type="evidence" value="ECO:0007669"/>
    <property type="project" value="UniProtKB-ARBA"/>
</dbReference>
<protein>
    <submittedName>
        <fullName evidence="4">Enoyl-CoA hydratase</fullName>
    </submittedName>
</protein>
<dbReference type="InterPro" id="IPR051053">
    <property type="entry name" value="ECH/Chromodomain_protein"/>
</dbReference>
<comment type="subcellular location">
    <subcellularLocation>
        <location evidence="1">Peroxisome</location>
    </subcellularLocation>
</comment>
<name>A0A853I868_9GAMM</name>
<dbReference type="Gene3D" id="3.90.226.10">
    <property type="entry name" value="2-enoyl-CoA Hydratase, Chain A, domain 1"/>
    <property type="match status" value="1"/>
</dbReference>
<proteinExistence type="predicted"/>
<evidence type="ECO:0000256" key="2">
    <source>
        <dbReference type="ARBA" id="ARBA00023140"/>
    </source>
</evidence>
<dbReference type="Pfam" id="PF00378">
    <property type="entry name" value="ECH_1"/>
    <property type="match status" value="1"/>
</dbReference>
<gene>
    <name evidence="4" type="ORF">H0A36_07005</name>
</gene>
<dbReference type="Proteomes" id="UP000569732">
    <property type="component" value="Unassembled WGS sequence"/>
</dbReference>